<evidence type="ECO:0000313" key="2">
    <source>
        <dbReference type="Proteomes" id="UP001054252"/>
    </source>
</evidence>
<proteinExistence type="predicted"/>
<gene>
    <name evidence="1" type="ORF">SLEP1_g11191</name>
</gene>
<reference evidence="1 2" key="1">
    <citation type="journal article" date="2021" name="Commun. Biol.">
        <title>The genome of Shorea leprosula (Dipterocarpaceae) highlights the ecological relevance of drought in aseasonal tropical rainforests.</title>
        <authorList>
            <person name="Ng K.K.S."/>
            <person name="Kobayashi M.J."/>
            <person name="Fawcett J.A."/>
            <person name="Hatakeyama M."/>
            <person name="Paape T."/>
            <person name="Ng C.H."/>
            <person name="Ang C.C."/>
            <person name="Tnah L.H."/>
            <person name="Lee C.T."/>
            <person name="Nishiyama T."/>
            <person name="Sese J."/>
            <person name="O'Brien M.J."/>
            <person name="Copetti D."/>
            <person name="Mohd Noor M.I."/>
            <person name="Ong R.C."/>
            <person name="Putra M."/>
            <person name="Sireger I.Z."/>
            <person name="Indrioko S."/>
            <person name="Kosugi Y."/>
            <person name="Izuno A."/>
            <person name="Isagi Y."/>
            <person name="Lee S.L."/>
            <person name="Shimizu K.K."/>
        </authorList>
    </citation>
    <scope>NUCLEOTIDE SEQUENCE [LARGE SCALE GENOMIC DNA]</scope>
    <source>
        <strain evidence="1">214</strain>
    </source>
</reference>
<protein>
    <submittedName>
        <fullName evidence="1">Uncharacterized protein</fullName>
    </submittedName>
</protein>
<organism evidence="1 2">
    <name type="scientific">Rubroshorea leprosula</name>
    <dbReference type="NCBI Taxonomy" id="152421"/>
    <lineage>
        <taxon>Eukaryota</taxon>
        <taxon>Viridiplantae</taxon>
        <taxon>Streptophyta</taxon>
        <taxon>Embryophyta</taxon>
        <taxon>Tracheophyta</taxon>
        <taxon>Spermatophyta</taxon>
        <taxon>Magnoliopsida</taxon>
        <taxon>eudicotyledons</taxon>
        <taxon>Gunneridae</taxon>
        <taxon>Pentapetalae</taxon>
        <taxon>rosids</taxon>
        <taxon>malvids</taxon>
        <taxon>Malvales</taxon>
        <taxon>Dipterocarpaceae</taxon>
        <taxon>Rubroshorea</taxon>
    </lineage>
</organism>
<sequence length="82" mass="9079">MRSESGSQRPAHLGTIDPAPEVAEYFIVLILLNNLWGEGNEASQDGKWVHRGPSPIFLPLEEILFHSEYSTNSLQHHPSATG</sequence>
<comment type="caution">
    <text evidence="1">The sequence shown here is derived from an EMBL/GenBank/DDBJ whole genome shotgun (WGS) entry which is preliminary data.</text>
</comment>
<name>A0AAV5ILB6_9ROSI</name>
<evidence type="ECO:0000313" key="1">
    <source>
        <dbReference type="EMBL" id="GKU98155.1"/>
    </source>
</evidence>
<accession>A0AAV5ILB6</accession>
<dbReference type="AlphaFoldDB" id="A0AAV5ILB6"/>
<keyword evidence="2" id="KW-1185">Reference proteome</keyword>
<dbReference type="Proteomes" id="UP001054252">
    <property type="component" value="Unassembled WGS sequence"/>
</dbReference>
<dbReference type="EMBL" id="BPVZ01000012">
    <property type="protein sequence ID" value="GKU98155.1"/>
    <property type="molecule type" value="Genomic_DNA"/>
</dbReference>